<dbReference type="EMBL" id="FNSA01000003">
    <property type="protein sequence ID" value="SEB80904.1"/>
    <property type="molecule type" value="Genomic_DNA"/>
</dbReference>
<name>A0A1H4MDU3_TSUTY</name>
<dbReference type="OrthoDB" id="9790144at2"/>
<accession>A0A1H4MDU3</accession>
<dbReference type="InterPro" id="IPR036465">
    <property type="entry name" value="vWFA_dom_sf"/>
</dbReference>
<gene>
    <name evidence="1" type="ORF">SAMN04489793_0827</name>
</gene>
<evidence type="ECO:0000313" key="2">
    <source>
        <dbReference type="Proteomes" id="UP000182241"/>
    </source>
</evidence>
<organism evidence="1 2">
    <name type="scientific">Tsukamurella tyrosinosolvens</name>
    <dbReference type="NCBI Taxonomy" id="57704"/>
    <lineage>
        <taxon>Bacteria</taxon>
        <taxon>Bacillati</taxon>
        <taxon>Actinomycetota</taxon>
        <taxon>Actinomycetes</taxon>
        <taxon>Mycobacteriales</taxon>
        <taxon>Tsukamurellaceae</taxon>
        <taxon>Tsukamurella</taxon>
    </lineage>
</organism>
<protein>
    <recommendedName>
        <fullName evidence="3">VWA domain-containing protein</fullName>
    </recommendedName>
</protein>
<evidence type="ECO:0000313" key="1">
    <source>
        <dbReference type="EMBL" id="SEB80904.1"/>
    </source>
</evidence>
<dbReference type="Gene3D" id="3.40.50.410">
    <property type="entry name" value="von Willebrand factor, type A domain"/>
    <property type="match status" value="1"/>
</dbReference>
<dbReference type="CDD" id="cd00198">
    <property type="entry name" value="vWFA"/>
    <property type="match status" value="1"/>
</dbReference>
<dbReference type="RefSeq" id="WP_068740746.1">
    <property type="nucleotide sequence ID" value="NZ_FNSA01000003.1"/>
</dbReference>
<dbReference type="SUPFAM" id="SSF53300">
    <property type="entry name" value="vWA-like"/>
    <property type="match status" value="1"/>
</dbReference>
<dbReference type="Proteomes" id="UP000182241">
    <property type="component" value="Unassembled WGS sequence"/>
</dbReference>
<dbReference type="AlphaFoldDB" id="A0A1H4MDU3"/>
<sequence>MTDARKTHIYFLLDRSGSMASIKSATEEGFDAFIEEQRAGDGTCFVSLAQFDEAYEIVYTSTSICDVPHLDLHPRGRTALLDSMGRLIHDAGIELAALNESERPGTVIVAIMTDGHENASTEYSHAAIKAMVEHQTEKYDWQFLYMGADQDAIEVGRSIGVHGDYAVTYARDKAKYTQEMVGRKVRDYRSAKLDDIGASMPAFAPSERREAAE</sequence>
<keyword evidence="2" id="KW-1185">Reference proteome</keyword>
<evidence type="ECO:0008006" key="3">
    <source>
        <dbReference type="Google" id="ProtNLM"/>
    </source>
</evidence>
<proteinExistence type="predicted"/>
<dbReference type="STRING" id="57704.SAMN04489793_0827"/>
<reference evidence="2" key="1">
    <citation type="submission" date="2016-10" db="EMBL/GenBank/DDBJ databases">
        <authorList>
            <person name="Varghese N."/>
            <person name="Submissions S."/>
        </authorList>
    </citation>
    <scope>NUCLEOTIDE SEQUENCE [LARGE SCALE GENOMIC DNA]</scope>
    <source>
        <strain evidence="2">DSM 44234</strain>
    </source>
</reference>